<comment type="similarity">
    <text evidence="1 2">Belongs to the arylamine N-acetyltransferase family.</text>
</comment>
<sequence>MDLDAYLQRIGIPRRCAPDLAFLRRMHRAHLRTIPYENLDVLLGRELSVDGDRAFDKLVRGNRGGWCFEMNALFAGALEAAGYRVRTLAAVIKRDRWNRSEEGVHPLLRIDLDQPYLADVGFGDGLREPIPLRSGLHRQGKLNFWLEPLDSEWWRLHNHANASIPYYDFTLEPVDRARLIAASEWMRTSSASPHLRNAVCQRHLDGGIVLLLGRGLCRLQGQRTTVRLLDGAEAYVASLRRVFGIVCPEAAALWPRICAQHEKVVAEATSRATGNTGRARLKDGG</sequence>
<dbReference type="PRINTS" id="PR01543">
    <property type="entry name" value="ANATRNSFRASE"/>
</dbReference>
<evidence type="ECO:0000256" key="1">
    <source>
        <dbReference type="ARBA" id="ARBA00006547"/>
    </source>
</evidence>
<keyword evidence="3" id="KW-0808">Transferase</keyword>
<dbReference type="Gene3D" id="3.30.2140.10">
    <property type="entry name" value="Arylamine N-acetyltransferase"/>
    <property type="match status" value="1"/>
</dbReference>
<organism evidence="3 4">
    <name type="scientific">Brevundimonas mediterranea</name>
    <dbReference type="NCBI Taxonomy" id="74329"/>
    <lineage>
        <taxon>Bacteria</taxon>
        <taxon>Pseudomonadati</taxon>
        <taxon>Pseudomonadota</taxon>
        <taxon>Alphaproteobacteria</taxon>
        <taxon>Caulobacterales</taxon>
        <taxon>Caulobacteraceae</taxon>
        <taxon>Brevundimonas</taxon>
    </lineage>
</organism>
<dbReference type="Gene3D" id="2.40.128.150">
    <property type="entry name" value="Cysteine proteinases"/>
    <property type="match status" value="1"/>
</dbReference>
<dbReference type="InterPro" id="IPR001447">
    <property type="entry name" value="Arylamine_N-AcTrfase"/>
</dbReference>
<comment type="caution">
    <text evidence="3">The sequence shown here is derived from an EMBL/GenBank/DDBJ whole genome shotgun (WGS) entry which is preliminary data.</text>
</comment>
<dbReference type="Proteomes" id="UP000289220">
    <property type="component" value="Unassembled WGS sequence"/>
</dbReference>
<dbReference type="PANTHER" id="PTHR11786">
    <property type="entry name" value="N-HYDROXYARYLAMINE O-ACETYLTRANSFERASE"/>
    <property type="match status" value="1"/>
</dbReference>
<proteinExistence type="inferred from homology"/>
<dbReference type="PANTHER" id="PTHR11786:SF0">
    <property type="entry name" value="ARYLAMINE N-ACETYLTRANSFERASE 4-RELATED"/>
    <property type="match status" value="1"/>
</dbReference>
<accession>A0A7Z8Y1H8</accession>
<dbReference type="GO" id="GO:0016407">
    <property type="term" value="F:acetyltransferase activity"/>
    <property type="evidence" value="ECO:0007669"/>
    <property type="project" value="InterPro"/>
</dbReference>
<name>A0A7Z8Y1H8_9CAUL</name>
<gene>
    <name evidence="3" type="primary">nat</name>
    <name evidence="3" type="ORF">BREV_BREV_00912</name>
</gene>
<evidence type="ECO:0000313" key="3">
    <source>
        <dbReference type="EMBL" id="VDC48926.1"/>
    </source>
</evidence>
<dbReference type="SUPFAM" id="SSF54001">
    <property type="entry name" value="Cysteine proteinases"/>
    <property type="match status" value="1"/>
</dbReference>
<dbReference type="InterPro" id="IPR038765">
    <property type="entry name" value="Papain-like_cys_pep_sf"/>
</dbReference>
<protein>
    <submittedName>
        <fullName evidence="3">Arylamine N-acetyltransferase</fullName>
    </submittedName>
</protein>
<dbReference type="Pfam" id="PF00797">
    <property type="entry name" value="Acetyltransf_2"/>
    <property type="match status" value="1"/>
</dbReference>
<dbReference type="EMBL" id="UXHF01000012">
    <property type="protein sequence ID" value="VDC48926.1"/>
    <property type="molecule type" value="Genomic_DNA"/>
</dbReference>
<keyword evidence="4" id="KW-1185">Reference proteome</keyword>
<evidence type="ECO:0000256" key="2">
    <source>
        <dbReference type="RuleBase" id="RU003452"/>
    </source>
</evidence>
<evidence type="ECO:0000313" key="4">
    <source>
        <dbReference type="Proteomes" id="UP000289220"/>
    </source>
</evidence>
<dbReference type="RefSeq" id="WP_154725694.1">
    <property type="nucleotide sequence ID" value="NZ_UXHF01000012.1"/>
</dbReference>
<reference evidence="3 4" key="1">
    <citation type="submission" date="2018-11" db="EMBL/GenBank/DDBJ databases">
        <authorList>
            <person name="Peiro R."/>
            <person name="Begona"/>
            <person name="Cbmso G."/>
            <person name="Lopez M."/>
            <person name="Gonzalez S."/>
            <person name="Sacristan E."/>
            <person name="Castillo E."/>
        </authorList>
    </citation>
    <scope>NUCLEOTIDE SEQUENCE [LARGE SCALE GENOMIC DNA]</scope>
    <source>
        <strain evidence="3">Brev_genome</strain>
    </source>
</reference>
<dbReference type="AlphaFoldDB" id="A0A7Z8Y1H8"/>